<evidence type="ECO:0000313" key="2">
    <source>
        <dbReference type="WBParaSite" id="PSAMB.scaffold11264size3476.g33995.t1"/>
    </source>
</evidence>
<proteinExistence type="predicted"/>
<organism evidence="1 2">
    <name type="scientific">Plectus sambesii</name>
    <dbReference type="NCBI Taxonomy" id="2011161"/>
    <lineage>
        <taxon>Eukaryota</taxon>
        <taxon>Metazoa</taxon>
        <taxon>Ecdysozoa</taxon>
        <taxon>Nematoda</taxon>
        <taxon>Chromadorea</taxon>
        <taxon>Plectida</taxon>
        <taxon>Plectina</taxon>
        <taxon>Plectoidea</taxon>
        <taxon>Plectidae</taxon>
        <taxon>Plectus</taxon>
    </lineage>
</organism>
<dbReference type="AlphaFoldDB" id="A0A914UNZ9"/>
<dbReference type="Proteomes" id="UP000887566">
    <property type="component" value="Unplaced"/>
</dbReference>
<keyword evidence="1" id="KW-1185">Reference proteome</keyword>
<dbReference type="WBParaSite" id="PSAMB.scaffold11264size3476.g33995.t1">
    <property type="protein sequence ID" value="PSAMB.scaffold11264size3476.g33995.t1"/>
    <property type="gene ID" value="PSAMB.scaffold11264size3476.g33995"/>
</dbReference>
<evidence type="ECO:0000313" key="1">
    <source>
        <dbReference type="Proteomes" id="UP000887566"/>
    </source>
</evidence>
<reference evidence="2" key="1">
    <citation type="submission" date="2022-11" db="UniProtKB">
        <authorList>
            <consortium name="WormBaseParasite"/>
        </authorList>
    </citation>
    <scope>IDENTIFICATION</scope>
</reference>
<sequence>MASLEQLARELPSLLGEWQAISSDVAPLESLINLLEQRTSVAAVRRLPCALTTVPELHARLLAKIDMEISDECGHLHDHLTRLNIVAVRMDELYLTAGAFIHKVQLEDFPLQLPQDAMSELDAVVLFMRQRHQQLSQLFNMLDASPQCESVSHQMRRLWKMPYLMRQLFSSLHRDFALIIR</sequence>
<name>A0A914UNZ9_9BILA</name>
<accession>A0A914UNZ9</accession>
<protein>
    <submittedName>
        <fullName evidence="2">Uncharacterized protein</fullName>
    </submittedName>
</protein>